<evidence type="ECO:0000259" key="6">
    <source>
        <dbReference type="SMART" id="SM00062"/>
    </source>
</evidence>
<dbReference type="InterPro" id="IPR018313">
    <property type="entry name" value="SBP_3_CS"/>
</dbReference>
<evidence type="ECO:0000256" key="2">
    <source>
        <dbReference type="ARBA" id="ARBA00010333"/>
    </source>
</evidence>
<keyword evidence="3 5" id="KW-0732">Signal</keyword>
<sequence>MKHCFAVFLLALGLVFSVPSQGYSADRESVMEKVVRRGTLRVGFSSFVPWAMQDKEGKYIGFEIDVAERLAQDLGVRLQLVPTNWDGIIPALLSGKFDVIIGSMSITPQRLLSVNFSIPYDHAYVDLTLNREKSAAISKIEDLNAEGVTIAVRTGTTAAAAAAKLFPKATLRMFNDEAPAVEEVLSGRAHAFVSSAPLPAMETLKHGDILVQKFETGLAMQPVAFAVPKGDFDTLNVFDGWIRLVEEEGWLQDRRNYWFKSDAWQSRIN</sequence>
<dbReference type="AlphaFoldDB" id="A0A921AUU9"/>
<dbReference type="PANTHER" id="PTHR35936">
    <property type="entry name" value="MEMBRANE-BOUND LYTIC MUREIN TRANSGLYCOSYLASE F"/>
    <property type="match status" value="1"/>
</dbReference>
<gene>
    <name evidence="8" type="ORF">K8W16_01540</name>
</gene>
<dbReference type="SMART" id="SM00079">
    <property type="entry name" value="PBPe"/>
    <property type="match status" value="1"/>
</dbReference>
<dbReference type="GO" id="GO:0030313">
    <property type="term" value="C:cell envelope"/>
    <property type="evidence" value="ECO:0007669"/>
    <property type="project" value="UniProtKB-SubCell"/>
</dbReference>
<dbReference type="SUPFAM" id="SSF53850">
    <property type="entry name" value="Periplasmic binding protein-like II"/>
    <property type="match status" value="1"/>
</dbReference>
<evidence type="ECO:0000256" key="5">
    <source>
        <dbReference type="SAM" id="SignalP"/>
    </source>
</evidence>
<dbReference type="EMBL" id="DYZA01000028">
    <property type="protein sequence ID" value="HJD96316.1"/>
    <property type="molecule type" value="Genomic_DNA"/>
</dbReference>
<feature type="chain" id="PRO_5037917569" evidence="5">
    <location>
        <begin position="25"/>
        <end position="269"/>
    </location>
</feature>
<dbReference type="Pfam" id="PF00497">
    <property type="entry name" value="SBP_bac_3"/>
    <property type="match status" value="1"/>
</dbReference>
<feature type="signal peptide" evidence="5">
    <location>
        <begin position="1"/>
        <end position="24"/>
    </location>
</feature>
<accession>A0A921AUU9</accession>
<evidence type="ECO:0000313" key="8">
    <source>
        <dbReference type="EMBL" id="HJD96316.1"/>
    </source>
</evidence>
<dbReference type="GO" id="GO:0015276">
    <property type="term" value="F:ligand-gated monoatomic ion channel activity"/>
    <property type="evidence" value="ECO:0007669"/>
    <property type="project" value="InterPro"/>
</dbReference>
<proteinExistence type="inferred from homology"/>
<protein>
    <submittedName>
        <fullName evidence="8">Transporter substrate-binding domain-containing protein</fullName>
    </submittedName>
</protein>
<evidence type="ECO:0000259" key="7">
    <source>
        <dbReference type="SMART" id="SM00079"/>
    </source>
</evidence>
<dbReference type="InterPro" id="IPR001638">
    <property type="entry name" value="Solute-binding_3/MltF_N"/>
</dbReference>
<evidence type="ECO:0000256" key="3">
    <source>
        <dbReference type="ARBA" id="ARBA00022729"/>
    </source>
</evidence>
<reference evidence="8" key="1">
    <citation type="journal article" date="2021" name="PeerJ">
        <title>Extensive microbial diversity within the chicken gut microbiome revealed by metagenomics and culture.</title>
        <authorList>
            <person name="Gilroy R."/>
            <person name="Ravi A."/>
            <person name="Getino M."/>
            <person name="Pursley I."/>
            <person name="Horton D.L."/>
            <person name="Alikhan N.F."/>
            <person name="Baker D."/>
            <person name="Gharbi K."/>
            <person name="Hall N."/>
            <person name="Watson M."/>
            <person name="Adriaenssens E.M."/>
            <person name="Foster-Nyarko E."/>
            <person name="Jarju S."/>
            <person name="Secka A."/>
            <person name="Antonio M."/>
            <person name="Oren A."/>
            <person name="Chaudhuri R.R."/>
            <person name="La Ragione R."/>
            <person name="Hildebrand F."/>
            <person name="Pallen M.J."/>
        </authorList>
    </citation>
    <scope>NUCLEOTIDE SEQUENCE</scope>
    <source>
        <strain evidence="8">ChiGjej2B2-19336</strain>
    </source>
</reference>
<comment type="caution">
    <text evidence="8">The sequence shown here is derived from an EMBL/GenBank/DDBJ whole genome shotgun (WGS) entry which is preliminary data.</text>
</comment>
<evidence type="ECO:0000256" key="4">
    <source>
        <dbReference type="RuleBase" id="RU003744"/>
    </source>
</evidence>
<dbReference type="PROSITE" id="PS01039">
    <property type="entry name" value="SBP_BACTERIAL_3"/>
    <property type="match status" value="1"/>
</dbReference>
<evidence type="ECO:0000313" key="9">
    <source>
        <dbReference type="Proteomes" id="UP000698963"/>
    </source>
</evidence>
<name>A0A921AUU9_9BACT</name>
<dbReference type="PANTHER" id="PTHR35936:SF38">
    <property type="entry name" value="GLUTAMINE-BINDING PERIPLASMIC PROTEIN"/>
    <property type="match status" value="1"/>
</dbReference>
<dbReference type="Proteomes" id="UP000698963">
    <property type="component" value="Unassembled WGS sequence"/>
</dbReference>
<feature type="domain" description="Solute-binding protein family 3/N-terminal" evidence="6">
    <location>
        <begin position="39"/>
        <end position="262"/>
    </location>
</feature>
<comment type="similarity">
    <text evidence="2 4">Belongs to the bacterial solute-binding protein 3 family.</text>
</comment>
<dbReference type="CDD" id="cd13629">
    <property type="entry name" value="PBP2_Dsm1740"/>
    <property type="match status" value="1"/>
</dbReference>
<feature type="domain" description="Ionotropic glutamate receptor C-terminal" evidence="7">
    <location>
        <begin position="39"/>
        <end position="261"/>
    </location>
</feature>
<dbReference type="GO" id="GO:0016020">
    <property type="term" value="C:membrane"/>
    <property type="evidence" value="ECO:0007669"/>
    <property type="project" value="InterPro"/>
</dbReference>
<dbReference type="Gene3D" id="3.40.190.10">
    <property type="entry name" value="Periplasmic binding protein-like II"/>
    <property type="match status" value="2"/>
</dbReference>
<dbReference type="RefSeq" id="WP_304120545.1">
    <property type="nucleotide sequence ID" value="NZ_DYZA01000028.1"/>
</dbReference>
<reference evidence="8" key="2">
    <citation type="submission" date="2021-09" db="EMBL/GenBank/DDBJ databases">
        <authorList>
            <person name="Gilroy R."/>
        </authorList>
    </citation>
    <scope>NUCLEOTIDE SEQUENCE</scope>
    <source>
        <strain evidence="8">ChiGjej2B2-19336</strain>
    </source>
</reference>
<comment type="subcellular location">
    <subcellularLocation>
        <location evidence="1">Cell envelope</location>
    </subcellularLocation>
</comment>
<dbReference type="InterPro" id="IPR001320">
    <property type="entry name" value="Iontro_rcpt_C"/>
</dbReference>
<dbReference type="SMART" id="SM00062">
    <property type="entry name" value="PBPb"/>
    <property type="match status" value="1"/>
</dbReference>
<organism evidence="8 9">
    <name type="scientific">Mailhella massiliensis</name>
    <dbReference type="NCBI Taxonomy" id="1903261"/>
    <lineage>
        <taxon>Bacteria</taxon>
        <taxon>Pseudomonadati</taxon>
        <taxon>Thermodesulfobacteriota</taxon>
        <taxon>Desulfovibrionia</taxon>
        <taxon>Desulfovibrionales</taxon>
        <taxon>Desulfovibrionaceae</taxon>
        <taxon>Mailhella</taxon>
    </lineage>
</organism>
<evidence type="ECO:0000256" key="1">
    <source>
        <dbReference type="ARBA" id="ARBA00004196"/>
    </source>
</evidence>